<proteinExistence type="predicted"/>
<sequence length="143" mass="15459">MSTYTAIASPDGKCWHVRLPGLGNRPEYGLPAQARNLDQVEPTARDLIALWLDVPADSFTVEVQVELPESVHHHLELAAKLRREAADAQAGAAEEYRRAATELKGGGLTVRDIGKALGISYQRAHQLVSAKATFRNTAMASGT</sequence>
<organism evidence="1 2">
    <name type="scientific">Candidatus Mycobacterium methanotrophicum</name>
    <dbReference type="NCBI Taxonomy" id="2943498"/>
    <lineage>
        <taxon>Bacteria</taxon>
        <taxon>Bacillati</taxon>
        <taxon>Actinomycetota</taxon>
        <taxon>Actinomycetes</taxon>
        <taxon>Mycobacteriales</taxon>
        <taxon>Mycobacteriaceae</taxon>
        <taxon>Mycobacterium</taxon>
    </lineage>
</organism>
<reference evidence="1" key="1">
    <citation type="submission" date="2022-05" db="EMBL/GenBank/DDBJ databases">
        <title>A methanotrophic Mycobacterium dominates a cave microbial ecosystem.</title>
        <authorList>
            <person name="Van Spanning R.J.M."/>
            <person name="Guan Q."/>
            <person name="Melkonian C."/>
            <person name="Gallant J."/>
            <person name="Polerecky L."/>
            <person name="Flot J.-F."/>
            <person name="Brandt B.W."/>
            <person name="Braster M."/>
            <person name="Iturbe Espinoza P."/>
            <person name="Aerts J."/>
            <person name="Meima-Franke M."/>
            <person name="Piersma S.R."/>
            <person name="Bunduc C."/>
            <person name="Ummels R."/>
            <person name="Pain A."/>
            <person name="Fleming E.J."/>
            <person name="van der Wel N."/>
            <person name="Gherman V.D."/>
            <person name="Sarbu S.M."/>
            <person name="Bodelier P.L.E."/>
            <person name="Bitter W."/>
        </authorList>
    </citation>
    <scope>NUCLEOTIDE SEQUENCE</scope>
    <source>
        <strain evidence="1">Sulfur Cave</strain>
    </source>
</reference>
<evidence type="ECO:0000313" key="1">
    <source>
        <dbReference type="EMBL" id="UQX12136.1"/>
    </source>
</evidence>
<protein>
    <submittedName>
        <fullName evidence="1">Uncharacterized protein</fullName>
    </submittedName>
</protein>
<gene>
    <name evidence="1" type="ORF">M5I08_07495</name>
</gene>
<evidence type="ECO:0000313" key="2">
    <source>
        <dbReference type="Proteomes" id="UP001056610"/>
    </source>
</evidence>
<dbReference type="EMBL" id="CP097320">
    <property type="protein sequence ID" value="UQX12136.1"/>
    <property type="molecule type" value="Genomic_DNA"/>
</dbReference>
<name>A0ABY4QQA0_9MYCO</name>
<dbReference type="RefSeq" id="WP_219066269.1">
    <property type="nucleotide sequence ID" value="NZ_CAJUXY010000006.1"/>
</dbReference>
<keyword evidence="2" id="KW-1185">Reference proteome</keyword>
<accession>A0ABY4QQA0</accession>
<dbReference type="Proteomes" id="UP001056610">
    <property type="component" value="Chromosome"/>
</dbReference>